<keyword evidence="7 8" id="KW-0119">Carbohydrate metabolism</keyword>
<dbReference type="eggNOG" id="COG2017">
    <property type="taxonomic scope" value="Bacteria"/>
</dbReference>
<dbReference type="GO" id="GO:0006006">
    <property type="term" value="P:glucose metabolic process"/>
    <property type="evidence" value="ECO:0007669"/>
    <property type="project" value="TreeGrafter"/>
</dbReference>
<comment type="catalytic activity">
    <reaction evidence="1 8">
        <text>alpha-D-glucose = beta-D-glucose</text>
        <dbReference type="Rhea" id="RHEA:10264"/>
        <dbReference type="ChEBI" id="CHEBI:15903"/>
        <dbReference type="ChEBI" id="CHEBI:17925"/>
        <dbReference type="EC" id="5.1.3.3"/>
    </reaction>
</comment>
<evidence type="ECO:0000256" key="2">
    <source>
        <dbReference type="ARBA" id="ARBA00005028"/>
    </source>
</evidence>
<dbReference type="STRING" id="187979.ERS852385_01789"/>
<dbReference type="EMBL" id="CYYU01000016">
    <property type="protein sequence ID" value="CUN96026.1"/>
    <property type="molecule type" value="Genomic_DNA"/>
</dbReference>
<evidence type="ECO:0000256" key="1">
    <source>
        <dbReference type="ARBA" id="ARBA00001614"/>
    </source>
</evidence>
<dbReference type="PROSITE" id="PS00545">
    <property type="entry name" value="ALDOSE_1_EPIMERASE"/>
    <property type="match status" value="1"/>
</dbReference>
<feature type="binding site" evidence="10">
    <location>
        <position position="252"/>
    </location>
    <ligand>
        <name>beta-D-galactose</name>
        <dbReference type="ChEBI" id="CHEBI:27667"/>
    </ligand>
</feature>
<evidence type="ECO:0000256" key="9">
    <source>
        <dbReference type="PIRSR" id="PIRSR005096-1"/>
    </source>
</evidence>
<evidence type="ECO:0000256" key="8">
    <source>
        <dbReference type="PIRNR" id="PIRNR005096"/>
    </source>
</evidence>
<keyword evidence="6 8" id="KW-0413">Isomerase</keyword>
<dbReference type="SUPFAM" id="SSF74650">
    <property type="entry name" value="Galactose mutarotase-like"/>
    <property type="match status" value="1"/>
</dbReference>
<dbReference type="InterPro" id="IPR008183">
    <property type="entry name" value="Aldose_1/G6P_1-epimerase"/>
</dbReference>
<dbReference type="Gene3D" id="2.70.98.10">
    <property type="match status" value="1"/>
</dbReference>
<accession>A0A174B8D7</accession>
<dbReference type="EC" id="5.1.3.3" evidence="4 8"/>
<sequence length="371" mass="40944">MATIKKESFGKLSDGREVELYTLRNTKGTEVKVTTYGARLVAWSAYGKDHKRTDIVLGYADGAAYEKDNTSMGGLVGRHANRIAGGKVTIDGKTYQLDLNTGSHNQNHIHGGFQGFHQKLWTAEETDQGVKFTYHAADGEGGYPGNMTVHVLYSLSNDNELSIRYEAVSDADTVCNLTNHAYFNLNGFASGPVLDQKIQIFADKYTWADAESLPDGRILDVAGTPMDLRQPTRIGEHIDDDFDELVMGHGYDHNWVIRDEKSVVETKPSDPSCPIDYVGGGLKKAAYAESDQSGFTLTCYTTQPGVQFYTGNYLNGGLPGKDGVEFQRRTGFCLETQYFPNAFANPNFPQPILKKGDTWKAQTVYVLGQKD</sequence>
<dbReference type="CDD" id="cd09019">
    <property type="entry name" value="galactose_mutarotase_like"/>
    <property type="match status" value="1"/>
</dbReference>
<proteinExistence type="inferred from homology"/>
<dbReference type="InterPro" id="IPR015443">
    <property type="entry name" value="Aldose_1-epimerase"/>
</dbReference>
<dbReference type="InterPro" id="IPR014718">
    <property type="entry name" value="GH-type_carb-bd"/>
</dbReference>
<feature type="binding site" evidence="11">
    <location>
        <begin position="180"/>
        <end position="182"/>
    </location>
    <ligand>
        <name>beta-D-galactose</name>
        <dbReference type="ChEBI" id="CHEBI:27667"/>
    </ligand>
</feature>
<evidence type="ECO:0000256" key="5">
    <source>
        <dbReference type="ARBA" id="ARBA00014165"/>
    </source>
</evidence>
<feature type="binding site" evidence="11">
    <location>
        <begin position="81"/>
        <end position="82"/>
    </location>
    <ligand>
        <name>beta-D-galactose</name>
        <dbReference type="ChEBI" id="CHEBI:27667"/>
    </ligand>
</feature>
<evidence type="ECO:0000256" key="4">
    <source>
        <dbReference type="ARBA" id="ARBA00013185"/>
    </source>
</evidence>
<dbReference type="AlphaFoldDB" id="A0A174B8D7"/>
<dbReference type="Pfam" id="PF01263">
    <property type="entry name" value="Aldose_epim"/>
    <property type="match status" value="1"/>
</dbReference>
<dbReference type="InterPro" id="IPR011013">
    <property type="entry name" value="Gal_mutarotase_sf_dom"/>
</dbReference>
<evidence type="ECO:0000313" key="12">
    <source>
        <dbReference type="EMBL" id="CUN96026.1"/>
    </source>
</evidence>
<dbReference type="InterPro" id="IPR047215">
    <property type="entry name" value="Galactose_mutarotase-like"/>
</dbReference>
<dbReference type="PANTHER" id="PTHR10091">
    <property type="entry name" value="ALDOSE-1-EPIMERASE"/>
    <property type="match status" value="1"/>
</dbReference>
<evidence type="ECO:0000256" key="10">
    <source>
        <dbReference type="PIRSR" id="PIRSR005096-2"/>
    </source>
</evidence>
<dbReference type="RefSeq" id="WP_055162317.1">
    <property type="nucleotide sequence ID" value="NZ_CABIWZ010000016.1"/>
</dbReference>
<dbReference type="Proteomes" id="UP000095546">
    <property type="component" value="Unassembled WGS sequence"/>
</dbReference>
<dbReference type="PIRSF" id="PIRSF005096">
    <property type="entry name" value="GALM"/>
    <property type="match status" value="1"/>
</dbReference>
<dbReference type="GeneID" id="83710069"/>
<protein>
    <recommendedName>
        <fullName evidence="5 8">Aldose 1-epimerase</fullName>
        <ecNumber evidence="4 8">5.1.3.3</ecNumber>
    </recommendedName>
</protein>
<evidence type="ECO:0000256" key="3">
    <source>
        <dbReference type="ARBA" id="ARBA00006206"/>
    </source>
</evidence>
<evidence type="ECO:0000256" key="6">
    <source>
        <dbReference type="ARBA" id="ARBA00023235"/>
    </source>
</evidence>
<evidence type="ECO:0000256" key="7">
    <source>
        <dbReference type="ARBA" id="ARBA00023277"/>
    </source>
</evidence>
<name>A0A174B8D7_9FIRM</name>
<dbReference type="PANTHER" id="PTHR10091:SF0">
    <property type="entry name" value="GALACTOSE MUTAROTASE"/>
    <property type="match status" value="1"/>
</dbReference>
<evidence type="ECO:0000256" key="11">
    <source>
        <dbReference type="PIRSR" id="PIRSR005096-3"/>
    </source>
</evidence>
<dbReference type="OrthoDB" id="9779408at2"/>
<reference evidence="12 13" key="1">
    <citation type="submission" date="2015-09" db="EMBL/GenBank/DDBJ databases">
        <authorList>
            <consortium name="Pathogen Informatics"/>
        </authorList>
    </citation>
    <scope>NUCLEOTIDE SEQUENCE [LARGE SCALE GENOMIC DNA]</scope>
    <source>
        <strain evidence="12 13">2789STDY5608828</strain>
    </source>
</reference>
<gene>
    <name evidence="12" type="primary">mro</name>
    <name evidence="12" type="ORF">ERS852385_01789</name>
</gene>
<dbReference type="UniPathway" id="UPA00242"/>
<dbReference type="GO" id="GO:0033499">
    <property type="term" value="P:galactose catabolic process via UDP-galactose, Leloir pathway"/>
    <property type="evidence" value="ECO:0007669"/>
    <property type="project" value="TreeGrafter"/>
</dbReference>
<dbReference type="InterPro" id="IPR018052">
    <property type="entry name" value="Ald1_epimerase_CS"/>
</dbReference>
<feature type="active site" description="Proton donor" evidence="9">
    <location>
        <position position="180"/>
    </location>
</feature>
<keyword evidence="13" id="KW-1185">Reference proteome</keyword>
<evidence type="ECO:0000313" key="13">
    <source>
        <dbReference type="Proteomes" id="UP000095546"/>
    </source>
</evidence>
<dbReference type="GO" id="GO:0004034">
    <property type="term" value="F:aldose 1-epimerase activity"/>
    <property type="evidence" value="ECO:0007669"/>
    <property type="project" value="UniProtKB-EC"/>
</dbReference>
<organism evidence="12 13">
    <name type="scientific">Mitsuokella jalaludinii</name>
    <dbReference type="NCBI Taxonomy" id="187979"/>
    <lineage>
        <taxon>Bacteria</taxon>
        <taxon>Bacillati</taxon>
        <taxon>Bacillota</taxon>
        <taxon>Negativicutes</taxon>
        <taxon>Selenomonadales</taxon>
        <taxon>Selenomonadaceae</taxon>
        <taxon>Mitsuokella</taxon>
    </lineage>
</organism>
<comment type="similarity">
    <text evidence="3 8">Belongs to the aldose epimerase family.</text>
</comment>
<dbReference type="GO" id="GO:0030246">
    <property type="term" value="F:carbohydrate binding"/>
    <property type="evidence" value="ECO:0007669"/>
    <property type="project" value="InterPro"/>
</dbReference>
<feature type="active site" description="Proton acceptor" evidence="9">
    <location>
        <position position="335"/>
    </location>
</feature>
<dbReference type="NCBIfam" id="NF008277">
    <property type="entry name" value="PRK11055.1"/>
    <property type="match status" value="1"/>
</dbReference>
<comment type="pathway">
    <text evidence="2 8">Carbohydrate metabolism; hexose metabolism.</text>
</comment>